<dbReference type="STRING" id="633697.EubceDRAFT1_0052"/>
<gene>
    <name evidence="3" type="ORF">EubceDRAFT1_0052</name>
</gene>
<dbReference type="InterPro" id="IPR050336">
    <property type="entry name" value="Chromosome_partition/occlusion"/>
</dbReference>
<protein>
    <submittedName>
        <fullName evidence="3">ParB-like nuclease</fullName>
    </submittedName>
</protein>
<dbReference type="AlphaFoldDB" id="I5AQ49"/>
<dbReference type="PANTHER" id="PTHR33375">
    <property type="entry name" value="CHROMOSOME-PARTITIONING PROTEIN PARB-RELATED"/>
    <property type="match status" value="1"/>
</dbReference>
<name>I5AQ49_EUBC6</name>
<dbReference type="PANTHER" id="PTHR33375:SF1">
    <property type="entry name" value="CHROMOSOME-PARTITIONING PROTEIN PARB-RELATED"/>
    <property type="match status" value="1"/>
</dbReference>
<sequence length="349" mass="39562">MGSSLLKSVSKKSKELKKINTETPIEELTAEENSRVKTIANDLLEDDPWNEEIYGESEIEKLAKSIEKYGFTGVIMAYPIEDGKYRIESGHRRRAGGVAAGMQEFPVYVTETPKTEYERRIRLALGNAHSREMTPTKIARLAESLEKAHREEVAAEMQSGELPSDLTKGKVTEEVNARVSLDLELSTKIVYKYKQLLKLIPELQDLADAPNVPWSAVGPAASLAPERQKEFASSIKRMLALNGTVTRKKIEEQLYTFQHMLTGMSQYEYDPNDERYLPDSEKSQEADRSKKGRRKNGGKLLAKGYNTLIEALTGDDVIFKATEREIVLAELEELKRIIDNKIEEFREME</sequence>
<dbReference type="Gene3D" id="3.90.1530.10">
    <property type="entry name" value="Conserved hypothetical protein from pyrococcus furiosus pfu- 392566-001, ParB domain"/>
    <property type="match status" value="1"/>
</dbReference>
<dbReference type="OrthoDB" id="2019194at2"/>
<feature type="compositionally biased region" description="Basic and acidic residues" evidence="1">
    <location>
        <begin position="272"/>
        <end position="289"/>
    </location>
</feature>
<dbReference type="HOGENOM" id="CLU_799118_0_0_9"/>
<proteinExistence type="predicted"/>
<dbReference type="SMART" id="SM00470">
    <property type="entry name" value="ParB"/>
    <property type="match status" value="1"/>
</dbReference>
<feature type="domain" description="ParB-like N-terminal" evidence="2">
    <location>
        <begin position="37"/>
        <end position="127"/>
    </location>
</feature>
<evidence type="ECO:0000256" key="1">
    <source>
        <dbReference type="SAM" id="MobiDB-lite"/>
    </source>
</evidence>
<keyword evidence="4" id="KW-1185">Reference proteome</keyword>
<evidence type="ECO:0000259" key="2">
    <source>
        <dbReference type="SMART" id="SM00470"/>
    </source>
</evidence>
<dbReference type="GO" id="GO:0007059">
    <property type="term" value="P:chromosome segregation"/>
    <property type="evidence" value="ECO:0007669"/>
    <property type="project" value="TreeGrafter"/>
</dbReference>
<dbReference type="InterPro" id="IPR003115">
    <property type="entry name" value="ParB_N"/>
</dbReference>
<dbReference type="eggNOG" id="COG1475">
    <property type="taxonomic scope" value="Bacteria"/>
</dbReference>
<dbReference type="Proteomes" id="UP000005753">
    <property type="component" value="Chromosome"/>
</dbReference>
<dbReference type="Pfam" id="PF02195">
    <property type="entry name" value="ParB_N"/>
    <property type="match status" value="1"/>
</dbReference>
<accession>I5AQ49</accession>
<dbReference type="SUPFAM" id="SSF110849">
    <property type="entry name" value="ParB/Sulfiredoxin"/>
    <property type="match status" value="1"/>
</dbReference>
<dbReference type="EMBL" id="CM001487">
    <property type="protein sequence ID" value="EIM55922.1"/>
    <property type="molecule type" value="Genomic_DNA"/>
</dbReference>
<organism evidence="3 4">
    <name type="scientific">Eubacterium cellulosolvens (strain ATCC 43171 / JCM 9499 / 6)</name>
    <name type="common">Cillobacterium cellulosolvens</name>
    <dbReference type="NCBI Taxonomy" id="633697"/>
    <lineage>
        <taxon>Bacteria</taxon>
        <taxon>Bacillati</taxon>
        <taxon>Bacillota</taxon>
        <taxon>Clostridia</taxon>
        <taxon>Eubacteriales</taxon>
        <taxon>Eubacteriaceae</taxon>
        <taxon>Eubacterium</taxon>
    </lineage>
</organism>
<reference evidence="3 4" key="2">
    <citation type="submission" date="2012-02" db="EMBL/GenBank/DDBJ databases">
        <title>Improved High-Quality Draft sequence of Eubacterium cellulosolvens 6.</title>
        <authorList>
            <consortium name="US DOE Joint Genome Institute"/>
            <person name="Lucas S."/>
            <person name="Han J."/>
            <person name="Lapidus A."/>
            <person name="Cheng J.-F."/>
            <person name="Goodwin L."/>
            <person name="Pitluck S."/>
            <person name="Peters L."/>
            <person name="Mikhailova N."/>
            <person name="Gu W."/>
            <person name="Detter J.C."/>
            <person name="Han C."/>
            <person name="Tapia R."/>
            <person name="Land M."/>
            <person name="Hauser L."/>
            <person name="Kyrpides N."/>
            <person name="Ivanova N."/>
            <person name="Pagani I."/>
            <person name="Johnson E."/>
            <person name="Mukhopadhyay B."/>
            <person name="Anderson I."/>
            <person name="Woyke T."/>
        </authorList>
    </citation>
    <scope>NUCLEOTIDE SEQUENCE [LARGE SCALE GENOMIC DNA]</scope>
    <source>
        <strain evidence="3 4">6</strain>
    </source>
</reference>
<evidence type="ECO:0000313" key="3">
    <source>
        <dbReference type="EMBL" id="EIM55922.1"/>
    </source>
</evidence>
<evidence type="ECO:0000313" key="4">
    <source>
        <dbReference type="Proteomes" id="UP000005753"/>
    </source>
</evidence>
<reference evidence="3 4" key="1">
    <citation type="submission" date="2010-08" db="EMBL/GenBank/DDBJ databases">
        <authorList>
            <consortium name="US DOE Joint Genome Institute (JGI-PGF)"/>
            <person name="Lucas S."/>
            <person name="Copeland A."/>
            <person name="Lapidus A."/>
            <person name="Cheng J.-F."/>
            <person name="Bruce D."/>
            <person name="Goodwin L."/>
            <person name="Pitluck S."/>
            <person name="Land M.L."/>
            <person name="Hauser L."/>
            <person name="Chang Y.-J."/>
            <person name="Anderson I.J."/>
            <person name="Johnson E."/>
            <person name="Mulhopadhyay B."/>
            <person name="Kyrpides N."/>
            <person name="Woyke T.J."/>
        </authorList>
    </citation>
    <scope>NUCLEOTIDE SEQUENCE [LARGE SCALE GENOMIC DNA]</scope>
    <source>
        <strain evidence="3 4">6</strain>
    </source>
</reference>
<dbReference type="GO" id="GO:0005694">
    <property type="term" value="C:chromosome"/>
    <property type="evidence" value="ECO:0007669"/>
    <property type="project" value="TreeGrafter"/>
</dbReference>
<feature type="region of interest" description="Disordered" evidence="1">
    <location>
        <begin position="269"/>
        <end position="297"/>
    </location>
</feature>
<dbReference type="InterPro" id="IPR036086">
    <property type="entry name" value="ParB/Sulfiredoxin_sf"/>
</dbReference>